<protein>
    <submittedName>
        <fullName evidence="2">Spermidine synthase</fullName>
    </submittedName>
</protein>
<dbReference type="RefSeq" id="WP_301141005.1">
    <property type="nucleotide sequence ID" value="NZ_JAUHQA010000001.1"/>
</dbReference>
<evidence type="ECO:0000256" key="1">
    <source>
        <dbReference type="ARBA" id="ARBA00023115"/>
    </source>
</evidence>
<dbReference type="InterPro" id="IPR029063">
    <property type="entry name" value="SAM-dependent_MTases_sf"/>
</dbReference>
<evidence type="ECO:0000313" key="2">
    <source>
        <dbReference type="EMBL" id="MDN4479795.1"/>
    </source>
</evidence>
<dbReference type="SUPFAM" id="SSF53335">
    <property type="entry name" value="S-adenosyl-L-methionine-dependent methyltransferases"/>
    <property type="match status" value="1"/>
</dbReference>
<keyword evidence="3" id="KW-1185">Reference proteome</keyword>
<sequence>MSARFEELGWGPTPIGEVSLRRRLDPVTRVDVFEVKLGDEWLMSSQFTVAEEALAHHGLARLGDRPVDVVVGGLGLGYTAASALEHAAVRDLAVVELLEPVIEWHEKGLVPLGPVLTADARCAFVQGDFFAMSHEGGYDPAAPGRTFDAVLLDIDHSPRHLLDDGSAGFYGLEGMRAVASRIAPGGVYAMWSNDPPDADYVAILEQVFVDVEAEVITFPNPLQGRDATATVYLASTPSE</sequence>
<comment type="caution">
    <text evidence="2">The sequence shown here is derived from an EMBL/GenBank/DDBJ whole genome shotgun (WGS) entry which is preliminary data.</text>
</comment>
<dbReference type="PANTHER" id="PTHR43317:SF3">
    <property type="entry name" value="BLR2883 PROTEIN"/>
    <property type="match status" value="1"/>
</dbReference>
<keyword evidence="1" id="KW-0620">Polyamine biosynthesis</keyword>
<name>A0ABT8GEE0_9MICO</name>
<dbReference type="Proteomes" id="UP001172708">
    <property type="component" value="Unassembled WGS sequence"/>
</dbReference>
<proteinExistence type="predicted"/>
<evidence type="ECO:0000313" key="3">
    <source>
        <dbReference type="Proteomes" id="UP001172708"/>
    </source>
</evidence>
<reference evidence="2" key="1">
    <citation type="submission" date="2023-06" db="EMBL/GenBank/DDBJ databases">
        <title>Egi l300058.</title>
        <authorList>
            <person name="Gao L."/>
            <person name="Fang B.-Z."/>
            <person name="Li W.-J."/>
        </authorList>
    </citation>
    <scope>NUCLEOTIDE SEQUENCE</scope>
    <source>
        <strain evidence="2">EGI L300058</strain>
    </source>
</reference>
<accession>A0ABT8GEE0</accession>
<dbReference type="PANTHER" id="PTHR43317">
    <property type="entry name" value="THERMOSPERMINE SYNTHASE ACAULIS5"/>
    <property type="match status" value="1"/>
</dbReference>
<organism evidence="2 3">
    <name type="scientific">Demequina muriae</name>
    <dbReference type="NCBI Taxonomy" id="3051664"/>
    <lineage>
        <taxon>Bacteria</taxon>
        <taxon>Bacillati</taxon>
        <taxon>Actinomycetota</taxon>
        <taxon>Actinomycetes</taxon>
        <taxon>Micrococcales</taxon>
        <taxon>Demequinaceae</taxon>
        <taxon>Demequina</taxon>
    </lineage>
</organism>
<dbReference type="EMBL" id="JAUHQA010000001">
    <property type="protein sequence ID" value="MDN4479795.1"/>
    <property type="molecule type" value="Genomic_DNA"/>
</dbReference>
<dbReference type="Gene3D" id="3.40.50.150">
    <property type="entry name" value="Vaccinia Virus protein VP39"/>
    <property type="match status" value="1"/>
</dbReference>
<gene>
    <name evidence="2" type="ORF">QQX02_02495</name>
</gene>